<evidence type="ECO:0000256" key="2">
    <source>
        <dbReference type="ARBA" id="ARBA00001142"/>
    </source>
</evidence>
<protein>
    <submittedName>
        <fullName evidence="10">Loxtox protein</fullName>
    </submittedName>
</protein>
<keyword evidence="4" id="KW-0964">Secreted</keyword>
<dbReference type="GO" id="GO:0005576">
    <property type="term" value="C:extracellular region"/>
    <property type="evidence" value="ECO:0007669"/>
    <property type="project" value="UniProtKB-SubCell"/>
</dbReference>
<proteinExistence type="evidence at transcript level"/>
<reference evidence="10" key="1">
    <citation type="journal article" date="2016" name="Toxicon">
        <title>Transcriptome analysis of Loxosceles similis venom: description of Loxtox protein family and identification of a new group of Phospholipases D.</title>
        <authorList>
            <person name="Dantas A.E."/>
            <person name="Carmo A.O."/>
            <person name="Horta C.C.R."/>
            <person name="Leal H.G."/>
            <person name="Oliveira-Mendes B.B.R."/>
            <person name="Martins A.P.V."/>
            <person name="Chavez-Olortegui C."/>
            <person name="Kalapothakis E."/>
        </authorList>
    </citation>
    <scope>NUCLEOTIDE SEQUENCE</scope>
    <source>
        <strain evidence="10">Loxtox_s9A</strain>
    </source>
</reference>
<evidence type="ECO:0000256" key="8">
    <source>
        <dbReference type="ARBA" id="ARBA00023239"/>
    </source>
</evidence>
<dbReference type="AlphaFoldDB" id="A0A1B2ASF7"/>
<dbReference type="CDD" id="cd08576">
    <property type="entry name" value="GDPD_like_SMaseD_PLD"/>
    <property type="match status" value="1"/>
</dbReference>
<keyword evidence="7" id="KW-1015">Disulfide bond</keyword>
<evidence type="ECO:0000256" key="5">
    <source>
        <dbReference type="ARBA" id="ARBA00022723"/>
    </source>
</evidence>
<evidence type="ECO:0000256" key="9">
    <source>
        <dbReference type="SAM" id="SignalP"/>
    </source>
</evidence>
<keyword evidence="5" id="KW-0479">Metal-binding</keyword>
<evidence type="ECO:0000256" key="1">
    <source>
        <dbReference type="ARBA" id="ARBA00000110"/>
    </source>
</evidence>
<dbReference type="InterPro" id="IPR017946">
    <property type="entry name" value="PLC-like_Pdiesterase_TIM-brl"/>
</dbReference>
<evidence type="ECO:0000313" key="10">
    <source>
        <dbReference type="EMBL" id="ANY30979.1"/>
    </source>
</evidence>
<dbReference type="GO" id="GO:0046872">
    <property type="term" value="F:metal ion binding"/>
    <property type="evidence" value="ECO:0007669"/>
    <property type="project" value="UniProtKB-KW"/>
</dbReference>
<dbReference type="Gene3D" id="3.20.20.190">
    <property type="entry name" value="Phosphatidylinositol (PI) phosphodiesterase"/>
    <property type="match status" value="1"/>
</dbReference>
<dbReference type="SMR" id="A0A1B2ASF7"/>
<organism evidence="10">
    <name type="scientific">Loxosceles similis</name>
    <name type="common">Brazilian brown spider</name>
    <name type="synonym">Loxosceles surata</name>
    <dbReference type="NCBI Taxonomy" id="321804"/>
    <lineage>
        <taxon>Eukaryota</taxon>
        <taxon>Metazoa</taxon>
        <taxon>Ecdysozoa</taxon>
        <taxon>Arthropoda</taxon>
        <taxon>Chelicerata</taxon>
        <taxon>Arachnida</taxon>
        <taxon>Araneae</taxon>
        <taxon>Araneomorphae</taxon>
        <taxon>Haplogynae</taxon>
        <taxon>Scytodoidea</taxon>
        <taxon>Sicariidae</taxon>
        <taxon>Loxosceles</taxon>
    </lineage>
</organism>
<comment type="subcellular location">
    <subcellularLocation>
        <location evidence="3">Secreted</location>
    </subcellularLocation>
</comment>
<sequence length="364" mass="42205">MLLRILYFVCLVQYKYIVSGAAEEKDVIERDDDGRRPVWNIAHMTNDIEIVKTYLDDGANALEFDIEFNERGQPLRTYHGVPCDCCRKCGRTETFSTFMDQMRKFTTPGDPEFREKLVLLMLDLKVKDFDSSLALEAGQNIAKVLLDSYWQRGKADTRAYIVLSIPSLDYAKLIRGFYNEVKKQNFPTYRRRVGVDFSGNDDLDDTRRALERVNITRRIWQSDGITNCLPRGTGRLAAAIKRRDDPEYRFINKVYYWSVDRKSTIRTVLDLEADGMITNFPDNFASVLNESKYASRFRLANYMDNPWKKFIPSGSRMIQEKSLERISQLDAEEFTDNTLAPKSQNFLIPFLTELFFSCGGKGLF</sequence>
<dbReference type="SUPFAM" id="SSF51695">
    <property type="entry name" value="PLC-like phosphodiesterases"/>
    <property type="match status" value="1"/>
</dbReference>
<evidence type="ECO:0000256" key="4">
    <source>
        <dbReference type="ARBA" id="ARBA00022525"/>
    </source>
</evidence>
<accession>A0A1B2ASF7</accession>
<dbReference type="EMBL" id="KU891955">
    <property type="protein sequence ID" value="ANY30979.1"/>
    <property type="molecule type" value="mRNA"/>
</dbReference>
<evidence type="ECO:0000256" key="7">
    <source>
        <dbReference type="ARBA" id="ARBA00023157"/>
    </source>
</evidence>
<keyword evidence="9" id="KW-0732">Signal</keyword>
<evidence type="ECO:0000256" key="3">
    <source>
        <dbReference type="ARBA" id="ARBA00004613"/>
    </source>
</evidence>
<dbReference type="GO" id="GO:0006629">
    <property type="term" value="P:lipid metabolic process"/>
    <property type="evidence" value="ECO:0007669"/>
    <property type="project" value="InterPro"/>
</dbReference>
<comment type="catalytic activity">
    <reaction evidence="1">
        <text>an N-(acyl)-sphingosylphosphoethanolamine = an N-(acyl)-sphingosyl-1,3-cyclic phosphate + ethanolamine</text>
        <dbReference type="Rhea" id="RHEA:60648"/>
        <dbReference type="ChEBI" id="CHEBI:57603"/>
        <dbReference type="ChEBI" id="CHEBI:143891"/>
        <dbReference type="ChEBI" id="CHEBI:143892"/>
    </reaction>
</comment>
<feature type="chain" id="PRO_5008534359" evidence="9">
    <location>
        <begin position="21"/>
        <end position="364"/>
    </location>
</feature>
<evidence type="ECO:0000256" key="6">
    <source>
        <dbReference type="ARBA" id="ARBA00022842"/>
    </source>
</evidence>
<feature type="signal peptide" evidence="9">
    <location>
        <begin position="1"/>
        <end position="20"/>
    </location>
</feature>
<dbReference type="GO" id="GO:0008081">
    <property type="term" value="F:phosphoric diester hydrolase activity"/>
    <property type="evidence" value="ECO:0007669"/>
    <property type="project" value="InterPro"/>
</dbReference>
<keyword evidence="6" id="KW-0460">Magnesium</keyword>
<comment type="catalytic activity">
    <reaction evidence="2">
        <text>a 1-acyl-sn-glycero-3-phosphocholine = a 1-acyl-sn-glycero-2,3-cyclic phosphate + choline</text>
        <dbReference type="Rhea" id="RHEA:60700"/>
        <dbReference type="ChEBI" id="CHEBI:15354"/>
        <dbReference type="ChEBI" id="CHEBI:58168"/>
        <dbReference type="ChEBI" id="CHEBI:143947"/>
    </reaction>
</comment>
<name>A0A1B2ASF7_LOXSM</name>
<dbReference type="GO" id="GO:0016829">
    <property type="term" value="F:lyase activity"/>
    <property type="evidence" value="ECO:0007669"/>
    <property type="project" value="UniProtKB-KW"/>
</dbReference>
<keyword evidence="8" id="KW-0456">Lyase</keyword>